<gene>
    <name evidence="1" type="ORF">LCGC14_1329440</name>
</gene>
<evidence type="ECO:0000313" key="1">
    <source>
        <dbReference type="EMBL" id="KKM81471.1"/>
    </source>
</evidence>
<comment type="caution">
    <text evidence="1">The sequence shown here is derived from an EMBL/GenBank/DDBJ whole genome shotgun (WGS) entry which is preliminary data.</text>
</comment>
<reference evidence="1" key="1">
    <citation type="journal article" date="2015" name="Nature">
        <title>Complex archaea that bridge the gap between prokaryotes and eukaryotes.</title>
        <authorList>
            <person name="Spang A."/>
            <person name="Saw J.H."/>
            <person name="Jorgensen S.L."/>
            <person name="Zaremba-Niedzwiedzka K."/>
            <person name="Martijn J."/>
            <person name="Lind A.E."/>
            <person name="van Eijk R."/>
            <person name="Schleper C."/>
            <person name="Guy L."/>
            <person name="Ettema T.J."/>
        </authorList>
    </citation>
    <scope>NUCLEOTIDE SEQUENCE</scope>
</reference>
<dbReference type="EMBL" id="LAZR01008015">
    <property type="protein sequence ID" value="KKM81471.1"/>
    <property type="molecule type" value="Genomic_DNA"/>
</dbReference>
<dbReference type="AlphaFoldDB" id="A0A0F9L2Y1"/>
<proteinExistence type="predicted"/>
<accession>A0A0F9L2Y1</accession>
<name>A0A0F9L2Y1_9ZZZZ</name>
<protein>
    <submittedName>
        <fullName evidence="1">Uncharacterized protein</fullName>
    </submittedName>
</protein>
<organism evidence="1">
    <name type="scientific">marine sediment metagenome</name>
    <dbReference type="NCBI Taxonomy" id="412755"/>
    <lineage>
        <taxon>unclassified sequences</taxon>
        <taxon>metagenomes</taxon>
        <taxon>ecological metagenomes</taxon>
    </lineage>
</organism>
<feature type="non-terminal residue" evidence="1">
    <location>
        <position position="41"/>
    </location>
</feature>
<sequence length="41" mass="4211">MAAVLPFLKVAATVITVIGAISQGNAARRQADFNAAAILQQ</sequence>